<evidence type="ECO:0000259" key="5">
    <source>
        <dbReference type="PROSITE" id="PS51781"/>
    </source>
</evidence>
<sequence length="308" mass="33836">MWLLELSENPYVNKIVIFILSGIEHIWFVALISTAVLTALFVIITLAQIEARRKVKSKWFAWTFCSLAILAGLIILKPRGNMEQVQYMPTPSLVQEDAAKQNDTATKASKSTGSTTSQTGAGKSQGTAGNTQGTQKQSKTTPDKNQAQQAGKGTTAQSQGPQTIQDQLASSLQKKNSKDGKVEYRDPVLEEILEQKRQAEEESKESSSEESPAQESDDAGAMIPTDQENIDLEEDNQKGEQQAVKVKILVSSLNVRDKGGFDGRIIGTLNTGDIVEVIDKNETGEWIRIKLNDGQIGWVLKNYIQILL</sequence>
<dbReference type="InterPro" id="IPR003646">
    <property type="entry name" value="SH3-like_bac-type"/>
</dbReference>
<evidence type="ECO:0000313" key="6">
    <source>
        <dbReference type="EMBL" id="TEB09469.1"/>
    </source>
</evidence>
<feature type="compositionally biased region" description="Polar residues" evidence="2">
    <location>
        <begin position="161"/>
        <end position="174"/>
    </location>
</feature>
<keyword evidence="3" id="KW-1133">Transmembrane helix</keyword>
<gene>
    <name evidence="6" type="ORF">Pmgp_03126</name>
</gene>
<keyword evidence="7" id="KW-1185">Reference proteome</keyword>
<comment type="caution">
    <text evidence="6">The sequence shown here is derived from an EMBL/GenBank/DDBJ whole genome shotgun (WGS) entry which is preliminary data.</text>
</comment>
<dbReference type="Pfam" id="PF08239">
    <property type="entry name" value="SH3_3"/>
    <property type="match status" value="1"/>
</dbReference>
<feature type="compositionally biased region" description="Low complexity" evidence="2">
    <location>
        <begin position="104"/>
        <end position="127"/>
    </location>
</feature>
<dbReference type="OrthoDB" id="1807527at2"/>
<feature type="domain" description="SH3b" evidence="5">
    <location>
        <begin position="241"/>
        <end position="308"/>
    </location>
</feature>
<feature type="transmembrane region" description="Helical" evidence="3">
    <location>
        <begin position="26"/>
        <end position="47"/>
    </location>
</feature>
<feature type="region of interest" description="Disordered" evidence="2">
    <location>
        <begin position="99"/>
        <end position="221"/>
    </location>
</feature>
<feature type="compositionally biased region" description="Low complexity" evidence="2">
    <location>
        <begin position="146"/>
        <end position="160"/>
    </location>
</feature>
<keyword evidence="3" id="KW-0472">Membrane</keyword>
<keyword evidence="3" id="KW-0812">Transmembrane</keyword>
<dbReference type="Proteomes" id="UP000297597">
    <property type="component" value="Unassembled WGS sequence"/>
</dbReference>
<dbReference type="SUPFAM" id="SSF50044">
    <property type="entry name" value="SH3-domain"/>
    <property type="match status" value="1"/>
</dbReference>
<feature type="domain" description="SH3" evidence="4">
    <location>
        <begin position="241"/>
        <end position="308"/>
    </location>
</feature>
<evidence type="ECO:0000256" key="2">
    <source>
        <dbReference type="SAM" id="MobiDB-lite"/>
    </source>
</evidence>
<evidence type="ECO:0000313" key="7">
    <source>
        <dbReference type="Proteomes" id="UP000297597"/>
    </source>
</evidence>
<dbReference type="InterPro" id="IPR001452">
    <property type="entry name" value="SH3_domain"/>
</dbReference>
<dbReference type="PROSITE" id="PS51781">
    <property type="entry name" value="SH3B"/>
    <property type="match status" value="1"/>
</dbReference>
<dbReference type="AlphaFoldDB" id="A0A4Y7RL53"/>
<dbReference type="Gene3D" id="2.30.30.40">
    <property type="entry name" value="SH3 Domains"/>
    <property type="match status" value="1"/>
</dbReference>
<keyword evidence="1" id="KW-0728">SH3 domain</keyword>
<dbReference type="PROSITE" id="PS50002">
    <property type="entry name" value="SH3"/>
    <property type="match status" value="1"/>
</dbReference>
<organism evidence="6 7">
    <name type="scientific">Pelotomaculum propionicicum</name>
    <dbReference type="NCBI Taxonomy" id="258475"/>
    <lineage>
        <taxon>Bacteria</taxon>
        <taxon>Bacillati</taxon>
        <taxon>Bacillota</taxon>
        <taxon>Clostridia</taxon>
        <taxon>Eubacteriales</taxon>
        <taxon>Desulfotomaculaceae</taxon>
        <taxon>Pelotomaculum</taxon>
    </lineage>
</organism>
<name>A0A4Y7RL53_9FIRM</name>
<evidence type="ECO:0000259" key="4">
    <source>
        <dbReference type="PROSITE" id="PS50002"/>
    </source>
</evidence>
<proteinExistence type="predicted"/>
<dbReference type="InterPro" id="IPR036028">
    <property type="entry name" value="SH3-like_dom_sf"/>
</dbReference>
<dbReference type="RefSeq" id="WP_134215011.1">
    <property type="nucleotide sequence ID" value="NZ_QFFZ01000047.1"/>
</dbReference>
<reference evidence="6 7" key="1">
    <citation type="journal article" date="2018" name="Environ. Microbiol.">
        <title>Novel energy conservation strategies and behaviour of Pelotomaculum schinkii driving syntrophic propionate catabolism.</title>
        <authorList>
            <person name="Hidalgo-Ahumada C.A.P."/>
            <person name="Nobu M.K."/>
            <person name="Narihiro T."/>
            <person name="Tamaki H."/>
            <person name="Liu W.T."/>
            <person name="Kamagata Y."/>
            <person name="Stams A.J.M."/>
            <person name="Imachi H."/>
            <person name="Sousa D.Z."/>
        </authorList>
    </citation>
    <scope>NUCLEOTIDE SEQUENCE [LARGE SCALE GENOMIC DNA]</scope>
    <source>
        <strain evidence="6 7">MGP</strain>
    </source>
</reference>
<dbReference type="SMART" id="SM00287">
    <property type="entry name" value="SH3b"/>
    <property type="match status" value="1"/>
</dbReference>
<feature type="compositionally biased region" description="Basic and acidic residues" evidence="2">
    <location>
        <begin position="176"/>
        <end position="207"/>
    </location>
</feature>
<evidence type="ECO:0000256" key="3">
    <source>
        <dbReference type="SAM" id="Phobius"/>
    </source>
</evidence>
<protein>
    <submittedName>
        <fullName evidence="6">Uncharacterized protein</fullName>
    </submittedName>
</protein>
<feature type="transmembrane region" description="Helical" evidence="3">
    <location>
        <begin position="59"/>
        <end position="76"/>
    </location>
</feature>
<evidence type="ECO:0000256" key="1">
    <source>
        <dbReference type="ARBA" id="ARBA00022443"/>
    </source>
</evidence>
<accession>A0A4Y7RL53</accession>
<feature type="compositionally biased region" description="Polar residues" evidence="2">
    <location>
        <begin position="128"/>
        <end position="145"/>
    </location>
</feature>
<dbReference type="EMBL" id="QFFZ01000047">
    <property type="protein sequence ID" value="TEB09469.1"/>
    <property type="molecule type" value="Genomic_DNA"/>
</dbReference>